<feature type="transmembrane region" description="Helical" evidence="2">
    <location>
        <begin position="24"/>
        <end position="43"/>
    </location>
</feature>
<proteinExistence type="predicted"/>
<reference evidence="3" key="1">
    <citation type="journal article" date="2022" name="Int. J. Mol. Sci.">
        <title>Draft Genome of Tanacetum Coccineum: Genomic Comparison of Closely Related Tanacetum-Family Plants.</title>
        <authorList>
            <person name="Yamashiro T."/>
            <person name="Shiraishi A."/>
            <person name="Nakayama K."/>
            <person name="Satake H."/>
        </authorList>
    </citation>
    <scope>NUCLEOTIDE SEQUENCE</scope>
</reference>
<keyword evidence="4" id="KW-1185">Reference proteome</keyword>
<feature type="compositionally biased region" description="Polar residues" evidence="1">
    <location>
        <begin position="590"/>
        <end position="606"/>
    </location>
</feature>
<reference evidence="3" key="2">
    <citation type="submission" date="2022-01" db="EMBL/GenBank/DDBJ databases">
        <authorList>
            <person name="Yamashiro T."/>
            <person name="Shiraishi A."/>
            <person name="Satake H."/>
            <person name="Nakayama K."/>
        </authorList>
    </citation>
    <scope>NUCLEOTIDE SEQUENCE</scope>
</reference>
<protein>
    <submittedName>
        <fullName evidence="3">Uncharacterized protein</fullName>
    </submittedName>
</protein>
<feature type="transmembrane region" description="Helical" evidence="2">
    <location>
        <begin position="49"/>
        <end position="69"/>
    </location>
</feature>
<comment type="caution">
    <text evidence="3">The sequence shown here is derived from an EMBL/GenBank/DDBJ whole genome shotgun (WGS) entry which is preliminary data.</text>
</comment>
<evidence type="ECO:0000313" key="3">
    <source>
        <dbReference type="EMBL" id="GJT45991.1"/>
    </source>
</evidence>
<name>A0ABQ5E555_9ASTR</name>
<evidence type="ECO:0000256" key="1">
    <source>
        <dbReference type="SAM" id="MobiDB-lite"/>
    </source>
</evidence>
<sequence>MDLVLVKDFASFALQVMEIHPIMILIRTLSMILQTISLTLYNPNTRHTYANYVGTILTLVMIVHHGSYLSMSRNRATIKTNSDLIIIHKIHRVLHNNIFVVKAVGVLMKPSRRFNYFYDDDDDYDDYDYEERSIPLRDIISKLPSSIAITPILLTLEPEDSLIMGNEELSTIPEKQSDEFIKSSTGGSFSNPNDDESLSDEDVPEDNIKIYSNPLFEFDDKYISSDVNPLFDEVLEDSLSKDSYVSNLDETALLVTPLSDDDDEDECFDPGGDVDEIEFLLRRDPSTPKISIASILEWFTDEPPIKLEHKAYWALKHCNFDLKTAGWTFTIVGNSCRLTIITSTKVEPLKETTSKSVTTPNPEIKIYRRKTKVAKSVDLSSEPSILGSRPSNITQPNKHWGSTVSKSPYFSLVNFVLIVLWYLDFGCSKHMTGYRSQLINFVHKYLGIKGLKFIHLVSRRYDAVLSYLSCQKPQRPSLGYGIEGKSKKHTQKPKAEDSIQEKLYLLHSMRIQTMASEQFSSGPGRKLVTPGTFSSGLVPNPPSPTPYVPPIKKDWDTLFQPMFDEYFTPSPSIVSPVPTADAPRPAGPTGTPSSTIIDQDAPSPNSDPFFGVPIPEPNSEESSSGILI</sequence>
<feature type="region of interest" description="Disordered" evidence="1">
    <location>
        <begin position="574"/>
        <end position="628"/>
    </location>
</feature>
<dbReference type="Proteomes" id="UP001151760">
    <property type="component" value="Unassembled WGS sequence"/>
</dbReference>
<accession>A0ABQ5E555</accession>
<feature type="region of interest" description="Disordered" evidence="1">
    <location>
        <begin position="174"/>
        <end position="204"/>
    </location>
</feature>
<feature type="compositionally biased region" description="Polar residues" evidence="1">
    <location>
        <begin position="182"/>
        <end position="192"/>
    </location>
</feature>
<keyword evidence="2" id="KW-0812">Transmembrane</keyword>
<dbReference type="EMBL" id="BQNB010015947">
    <property type="protein sequence ID" value="GJT45991.1"/>
    <property type="molecule type" value="Genomic_DNA"/>
</dbReference>
<feature type="compositionally biased region" description="Acidic residues" evidence="1">
    <location>
        <begin position="193"/>
        <end position="204"/>
    </location>
</feature>
<keyword evidence="2" id="KW-0472">Membrane</keyword>
<evidence type="ECO:0000256" key="2">
    <source>
        <dbReference type="SAM" id="Phobius"/>
    </source>
</evidence>
<organism evidence="3 4">
    <name type="scientific">Tanacetum coccineum</name>
    <dbReference type="NCBI Taxonomy" id="301880"/>
    <lineage>
        <taxon>Eukaryota</taxon>
        <taxon>Viridiplantae</taxon>
        <taxon>Streptophyta</taxon>
        <taxon>Embryophyta</taxon>
        <taxon>Tracheophyta</taxon>
        <taxon>Spermatophyta</taxon>
        <taxon>Magnoliopsida</taxon>
        <taxon>eudicotyledons</taxon>
        <taxon>Gunneridae</taxon>
        <taxon>Pentapetalae</taxon>
        <taxon>asterids</taxon>
        <taxon>campanulids</taxon>
        <taxon>Asterales</taxon>
        <taxon>Asteraceae</taxon>
        <taxon>Asteroideae</taxon>
        <taxon>Anthemideae</taxon>
        <taxon>Anthemidinae</taxon>
        <taxon>Tanacetum</taxon>
    </lineage>
</organism>
<gene>
    <name evidence="3" type="ORF">Tco_0954706</name>
</gene>
<keyword evidence="2" id="KW-1133">Transmembrane helix</keyword>
<evidence type="ECO:0000313" key="4">
    <source>
        <dbReference type="Proteomes" id="UP001151760"/>
    </source>
</evidence>